<protein>
    <submittedName>
        <fullName evidence="9">MFS transporter</fullName>
    </submittedName>
</protein>
<evidence type="ECO:0000259" key="8">
    <source>
        <dbReference type="PROSITE" id="PS50850"/>
    </source>
</evidence>
<dbReference type="InterPro" id="IPR011701">
    <property type="entry name" value="MFS"/>
</dbReference>
<dbReference type="Gene3D" id="1.20.1250.20">
    <property type="entry name" value="MFS general substrate transporter like domains"/>
    <property type="match status" value="1"/>
</dbReference>
<keyword evidence="6 7" id="KW-0472">Membrane</keyword>
<dbReference type="PANTHER" id="PTHR42718:SF46">
    <property type="entry name" value="BLR6921 PROTEIN"/>
    <property type="match status" value="1"/>
</dbReference>
<evidence type="ECO:0000256" key="1">
    <source>
        <dbReference type="ARBA" id="ARBA00004651"/>
    </source>
</evidence>
<organism evidence="9 10">
    <name type="scientific">Pantoea phytobeneficialis</name>
    <dbReference type="NCBI Taxonomy" id="2052056"/>
    <lineage>
        <taxon>Bacteria</taxon>
        <taxon>Pseudomonadati</taxon>
        <taxon>Pseudomonadota</taxon>
        <taxon>Gammaproteobacteria</taxon>
        <taxon>Enterobacterales</taxon>
        <taxon>Erwiniaceae</taxon>
        <taxon>Pantoea</taxon>
    </lineage>
</organism>
<keyword evidence="5 7" id="KW-1133">Transmembrane helix</keyword>
<evidence type="ECO:0000256" key="7">
    <source>
        <dbReference type="SAM" id="Phobius"/>
    </source>
</evidence>
<feature type="transmembrane region" description="Helical" evidence="7">
    <location>
        <begin position="228"/>
        <end position="255"/>
    </location>
</feature>
<dbReference type="Gene3D" id="1.20.1720.10">
    <property type="entry name" value="Multidrug resistance protein D"/>
    <property type="match status" value="1"/>
</dbReference>
<feature type="transmembrane region" description="Helical" evidence="7">
    <location>
        <begin position="12"/>
        <end position="36"/>
    </location>
</feature>
<dbReference type="EMBL" id="JAUOOM010000007">
    <property type="protein sequence ID" value="MDO6406849.1"/>
    <property type="molecule type" value="Genomic_DNA"/>
</dbReference>
<feature type="transmembrane region" description="Helical" evidence="7">
    <location>
        <begin position="171"/>
        <end position="192"/>
    </location>
</feature>
<evidence type="ECO:0000313" key="9">
    <source>
        <dbReference type="EMBL" id="MDO6406849.1"/>
    </source>
</evidence>
<comment type="caution">
    <text evidence="9">The sequence shown here is derived from an EMBL/GenBank/DDBJ whole genome shotgun (WGS) entry which is preliminary data.</text>
</comment>
<comment type="subcellular location">
    <subcellularLocation>
        <location evidence="1">Cell membrane</location>
        <topology evidence="1">Multi-pass membrane protein</topology>
    </subcellularLocation>
</comment>
<evidence type="ECO:0000256" key="4">
    <source>
        <dbReference type="ARBA" id="ARBA00022692"/>
    </source>
</evidence>
<evidence type="ECO:0000256" key="3">
    <source>
        <dbReference type="ARBA" id="ARBA00022475"/>
    </source>
</evidence>
<dbReference type="InterPro" id="IPR036259">
    <property type="entry name" value="MFS_trans_sf"/>
</dbReference>
<evidence type="ECO:0000256" key="5">
    <source>
        <dbReference type="ARBA" id="ARBA00022989"/>
    </source>
</evidence>
<sequence length="331" mass="34360">MADGHARARAISLYAAAGGLSASIGLVVGGIVADLISWRAGFLINVPIGILLIICALRFIPETARHRGKFDVGGAVLSALGMTGLVYATISSVSNGWLSITTMLTFAASIILLWVFVLVEKHAQQPIMPLRLFHSSMRSGAYLARILYIGAAMGFFFFSTQFMQGVLHYSAIQAGLAFLPAMLINFLVALQVPRLTGRFGSQNLLLISLLAVLLGMALLSRLDAQSHYLSGLLLPLILMGFGIGGATGPLTAMGLSGVAASDAGAASGLINAAHQMGGALGLSIMVATAVAGSSHLEGISLMLHQNHLAFLAGTGLVALSVVIVLGLIKRK</sequence>
<feature type="transmembrane region" description="Helical" evidence="7">
    <location>
        <begin position="96"/>
        <end position="119"/>
    </location>
</feature>
<dbReference type="SUPFAM" id="SSF103473">
    <property type="entry name" value="MFS general substrate transporter"/>
    <property type="match status" value="1"/>
</dbReference>
<feature type="transmembrane region" description="Helical" evidence="7">
    <location>
        <begin position="204"/>
        <end position="222"/>
    </location>
</feature>
<feature type="transmembrane region" description="Helical" evidence="7">
    <location>
        <begin position="140"/>
        <end position="159"/>
    </location>
</feature>
<feature type="transmembrane region" description="Helical" evidence="7">
    <location>
        <begin position="42"/>
        <end position="60"/>
    </location>
</feature>
<keyword evidence="4 7" id="KW-0812">Transmembrane</keyword>
<accession>A0ABT8XVB1</accession>
<dbReference type="Pfam" id="PF07690">
    <property type="entry name" value="MFS_1"/>
    <property type="match status" value="1"/>
</dbReference>
<evidence type="ECO:0000256" key="6">
    <source>
        <dbReference type="ARBA" id="ARBA00023136"/>
    </source>
</evidence>
<name>A0ABT8XVB1_9GAMM</name>
<reference evidence="9" key="1">
    <citation type="submission" date="2023-07" db="EMBL/GenBank/DDBJ databases">
        <title>The extreme plant-growth-promoting properties of Pantoea phytobeneficialis PF55 revealed by functional and genomic analysis.</title>
        <authorList>
            <person name="Nascimento F.X."/>
            <person name="Marcio R.J."/>
        </authorList>
    </citation>
    <scope>NUCLEOTIDE SEQUENCE</scope>
    <source>
        <strain evidence="9">PF55</strain>
    </source>
</reference>
<dbReference type="PROSITE" id="PS50850">
    <property type="entry name" value="MFS"/>
    <property type="match status" value="1"/>
</dbReference>
<feature type="transmembrane region" description="Helical" evidence="7">
    <location>
        <begin position="308"/>
        <end position="328"/>
    </location>
</feature>
<evidence type="ECO:0000313" key="10">
    <source>
        <dbReference type="Proteomes" id="UP001171299"/>
    </source>
</evidence>
<dbReference type="Proteomes" id="UP001171299">
    <property type="component" value="Unassembled WGS sequence"/>
</dbReference>
<proteinExistence type="predicted"/>
<dbReference type="InterPro" id="IPR020846">
    <property type="entry name" value="MFS_dom"/>
</dbReference>
<keyword evidence="2" id="KW-0813">Transport</keyword>
<dbReference type="PANTHER" id="PTHR42718">
    <property type="entry name" value="MAJOR FACILITATOR SUPERFAMILY MULTIDRUG TRANSPORTER MFSC"/>
    <property type="match status" value="1"/>
</dbReference>
<feature type="transmembrane region" description="Helical" evidence="7">
    <location>
        <begin position="72"/>
        <end position="90"/>
    </location>
</feature>
<feature type="domain" description="Major facilitator superfamily (MFS) profile" evidence="8">
    <location>
        <begin position="1"/>
        <end position="331"/>
    </location>
</feature>
<keyword evidence="3" id="KW-1003">Cell membrane</keyword>
<evidence type="ECO:0000256" key="2">
    <source>
        <dbReference type="ARBA" id="ARBA00022448"/>
    </source>
</evidence>
<gene>
    <name evidence="9" type="ORF">Q3404_09685</name>
</gene>
<feature type="transmembrane region" description="Helical" evidence="7">
    <location>
        <begin position="276"/>
        <end position="296"/>
    </location>
</feature>
<keyword evidence="10" id="KW-1185">Reference proteome</keyword>